<protein>
    <recommendedName>
        <fullName evidence="4">DUF3074 domain-containing protein</fullName>
    </recommendedName>
</protein>
<dbReference type="AlphaFoldDB" id="A0AAV9GPS9"/>
<keyword evidence="1" id="KW-0472">Membrane</keyword>
<name>A0AAV9GPS9_9PEZI</name>
<dbReference type="EMBL" id="MU865933">
    <property type="protein sequence ID" value="KAK4450243.1"/>
    <property type="molecule type" value="Genomic_DNA"/>
</dbReference>
<evidence type="ECO:0000313" key="2">
    <source>
        <dbReference type="EMBL" id="KAK4450243.1"/>
    </source>
</evidence>
<evidence type="ECO:0000256" key="1">
    <source>
        <dbReference type="SAM" id="Phobius"/>
    </source>
</evidence>
<sequence>MNSLWQSKLFVRAIFSIAALGGTAFHFARRRFNRKCQRVPLAALSKSSACRNFIDSSENLPQQTAWGLHNSRLLSSWPGSSGTPTHWVPSFAAVQVEIPVELLASKSEDNDFDLLPAIKKLVSAFLDARAAGIEPWILDRDVPSLSFGPGHHLFGTKPDPGAFLLGTWSSVPGEALEPLELPNNAPLPVAAFPSNRDAVQAGEHESAGLVLYWRAVERSVHAFNRAMVRVGLPWHFMEGGFQEFIVERVSEKTVRVTYVSVEASRVSDDEGQQKREFGRLPWLLYEMHVMYAQHLLLGAIRGLGAQ</sequence>
<evidence type="ECO:0000313" key="3">
    <source>
        <dbReference type="Proteomes" id="UP001321760"/>
    </source>
</evidence>
<organism evidence="2 3">
    <name type="scientific">Podospora aff. communis PSN243</name>
    <dbReference type="NCBI Taxonomy" id="3040156"/>
    <lineage>
        <taxon>Eukaryota</taxon>
        <taxon>Fungi</taxon>
        <taxon>Dikarya</taxon>
        <taxon>Ascomycota</taxon>
        <taxon>Pezizomycotina</taxon>
        <taxon>Sordariomycetes</taxon>
        <taxon>Sordariomycetidae</taxon>
        <taxon>Sordariales</taxon>
        <taxon>Podosporaceae</taxon>
        <taxon>Podospora</taxon>
    </lineage>
</organism>
<reference evidence="2" key="2">
    <citation type="submission" date="2023-05" db="EMBL/GenBank/DDBJ databases">
        <authorList>
            <consortium name="Lawrence Berkeley National Laboratory"/>
            <person name="Steindorff A."/>
            <person name="Hensen N."/>
            <person name="Bonometti L."/>
            <person name="Westerberg I."/>
            <person name="Brannstrom I.O."/>
            <person name="Guillou S."/>
            <person name="Cros-Aarteil S."/>
            <person name="Calhoun S."/>
            <person name="Haridas S."/>
            <person name="Kuo A."/>
            <person name="Mondo S."/>
            <person name="Pangilinan J."/>
            <person name="Riley R."/>
            <person name="Labutti K."/>
            <person name="Andreopoulos B."/>
            <person name="Lipzen A."/>
            <person name="Chen C."/>
            <person name="Yanf M."/>
            <person name="Daum C."/>
            <person name="Ng V."/>
            <person name="Clum A."/>
            <person name="Ohm R."/>
            <person name="Martin F."/>
            <person name="Silar P."/>
            <person name="Natvig D."/>
            <person name="Lalanne C."/>
            <person name="Gautier V."/>
            <person name="Ament-Velasquez S.L."/>
            <person name="Kruys A."/>
            <person name="Hutchinson M.I."/>
            <person name="Powell A.J."/>
            <person name="Barry K."/>
            <person name="Miller A.N."/>
            <person name="Grigoriev I.V."/>
            <person name="Debuchy R."/>
            <person name="Gladieux P."/>
            <person name="Thoren M.H."/>
            <person name="Johannesson H."/>
        </authorList>
    </citation>
    <scope>NUCLEOTIDE SEQUENCE</scope>
    <source>
        <strain evidence="2">PSN243</strain>
    </source>
</reference>
<gene>
    <name evidence="2" type="ORF">QBC34DRAFT_77810</name>
</gene>
<evidence type="ECO:0008006" key="4">
    <source>
        <dbReference type="Google" id="ProtNLM"/>
    </source>
</evidence>
<comment type="caution">
    <text evidence="2">The sequence shown here is derived from an EMBL/GenBank/DDBJ whole genome shotgun (WGS) entry which is preliminary data.</text>
</comment>
<keyword evidence="1" id="KW-0812">Transmembrane</keyword>
<accession>A0AAV9GPS9</accession>
<reference evidence="2" key="1">
    <citation type="journal article" date="2023" name="Mol. Phylogenet. Evol.">
        <title>Genome-scale phylogeny and comparative genomics of the fungal order Sordariales.</title>
        <authorList>
            <person name="Hensen N."/>
            <person name="Bonometti L."/>
            <person name="Westerberg I."/>
            <person name="Brannstrom I.O."/>
            <person name="Guillou S."/>
            <person name="Cros-Aarteil S."/>
            <person name="Calhoun S."/>
            <person name="Haridas S."/>
            <person name="Kuo A."/>
            <person name="Mondo S."/>
            <person name="Pangilinan J."/>
            <person name="Riley R."/>
            <person name="LaButti K."/>
            <person name="Andreopoulos B."/>
            <person name="Lipzen A."/>
            <person name="Chen C."/>
            <person name="Yan M."/>
            <person name="Daum C."/>
            <person name="Ng V."/>
            <person name="Clum A."/>
            <person name="Steindorff A."/>
            <person name="Ohm R.A."/>
            <person name="Martin F."/>
            <person name="Silar P."/>
            <person name="Natvig D.O."/>
            <person name="Lalanne C."/>
            <person name="Gautier V."/>
            <person name="Ament-Velasquez S.L."/>
            <person name="Kruys A."/>
            <person name="Hutchinson M.I."/>
            <person name="Powell A.J."/>
            <person name="Barry K."/>
            <person name="Miller A.N."/>
            <person name="Grigoriev I.V."/>
            <person name="Debuchy R."/>
            <person name="Gladieux P."/>
            <person name="Hiltunen Thoren M."/>
            <person name="Johannesson H."/>
        </authorList>
    </citation>
    <scope>NUCLEOTIDE SEQUENCE</scope>
    <source>
        <strain evidence="2">PSN243</strain>
    </source>
</reference>
<keyword evidence="1" id="KW-1133">Transmembrane helix</keyword>
<dbReference type="Proteomes" id="UP001321760">
    <property type="component" value="Unassembled WGS sequence"/>
</dbReference>
<feature type="transmembrane region" description="Helical" evidence="1">
    <location>
        <begin position="9"/>
        <end position="28"/>
    </location>
</feature>
<proteinExistence type="predicted"/>
<keyword evidence="3" id="KW-1185">Reference proteome</keyword>